<keyword evidence="3" id="KW-1185">Reference proteome</keyword>
<dbReference type="EMBL" id="JBHFFA010000004">
    <property type="protein sequence ID" value="KAL2628585.1"/>
    <property type="molecule type" value="Genomic_DNA"/>
</dbReference>
<reference evidence="2 3" key="1">
    <citation type="submission" date="2024-09" db="EMBL/GenBank/DDBJ databases">
        <title>Chromosome-scale assembly of Riccia fluitans.</title>
        <authorList>
            <person name="Paukszto L."/>
            <person name="Sawicki J."/>
            <person name="Karawczyk K."/>
            <person name="Piernik-Szablinska J."/>
            <person name="Szczecinska M."/>
            <person name="Mazdziarz M."/>
        </authorList>
    </citation>
    <scope>NUCLEOTIDE SEQUENCE [LARGE SCALE GENOMIC DNA]</scope>
    <source>
        <strain evidence="2">Rf_01</strain>
        <tissue evidence="2">Aerial parts of the thallus</tissue>
    </source>
</reference>
<feature type="region of interest" description="Disordered" evidence="1">
    <location>
        <begin position="1"/>
        <end position="21"/>
    </location>
</feature>
<gene>
    <name evidence="2" type="ORF">R1flu_013271</name>
</gene>
<dbReference type="AlphaFoldDB" id="A0ABD1YDJ0"/>
<sequence length="95" mass="10196">MAGAATRRVTTSAVQGRDCGEGSIHGIRTAGICPHTRRTLNRANVARELKSTSGRARTSMANKVESLNQHARSKAEICKHLVNNDDKEAGTRLNG</sequence>
<name>A0ABD1YDJ0_9MARC</name>
<evidence type="ECO:0000313" key="3">
    <source>
        <dbReference type="Proteomes" id="UP001605036"/>
    </source>
</evidence>
<comment type="caution">
    <text evidence="2">The sequence shown here is derived from an EMBL/GenBank/DDBJ whole genome shotgun (WGS) entry which is preliminary data.</text>
</comment>
<protein>
    <submittedName>
        <fullName evidence="2">Uncharacterized protein</fullName>
    </submittedName>
</protein>
<feature type="compositionally biased region" description="Polar residues" evidence="1">
    <location>
        <begin position="51"/>
        <end position="68"/>
    </location>
</feature>
<feature type="region of interest" description="Disordered" evidence="1">
    <location>
        <begin position="47"/>
        <end position="68"/>
    </location>
</feature>
<proteinExistence type="predicted"/>
<accession>A0ABD1YDJ0</accession>
<organism evidence="2 3">
    <name type="scientific">Riccia fluitans</name>
    <dbReference type="NCBI Taxonomy" id="41844"/>
    <lineage>
        <taxon>Eukaryota</taxon>
        <taxon>Viridiplantae</taxon>
        <taxon>Streptophyta</taxon>
        <taxon>Embryophyta</taxon>
        <taxon>Marchantiophyta</taxon>
        <taxon>Marchantiopsida</taxon>
        <taxon>Marchantiidae</taxon>
        <taxon>Marchantiales</taxon>
        <taxon>Ricciaceae</taxon>
        <taxon>Riccia</taxon>
    </lineage>
</organism>
<evidence type="ECO:0000313" key="2">
    <source>
        <dbReference type="EMBL" id="KAL2628585.1"/>
    </source>
</evidence>
<dbReference type="Proteomes" id="UP001605036">
    <property type="component" value="Unassembled WGS sequence"/>
</dbReference>
<evidence type="ECO:0000256" key="1">
    <source>
        <dbReference type="SAM" id="MobiDB-lite"/>
    </source>
</evidence>